<evidence type="ECO:0000313" key="6">
    <source>
        <dbReference type="EMBL" id="MDC7674711.1"/>
    </source>
</evidence>
<dbReference type="SUPFAM" id="SSF160996">
    <property type="entry name" value="HI0933 insert domain-like"/>
    <property type="match status" value="1"/>
</dbReference>
<dbReference type="Gene3D" id="2.40.30.10">
    <property type="entry name" value="Translation factors"/>
    <property type="match status" value="1"/>
</dbReference>
<dbReference type="Gene3D" id="1.10.8.260">
    <property type="entry name" value="HI0933 insert domain-like"/>
    <property type="match status" value="1"/>
</dbReference>
<dbReference type="PANTHER" id="PTHR42887:SF2">
    <property type="entry name" value="OS12G0638800 PROTEIN"/>
    <property type="match status" value="1"/>
</dbReference>
<name>A0ABT5HF61_9CAUL</name>
<comment type="caution">
    <text evidence="6">The sequence shown here is derived from an EMBL/GenBank/DDBJ whole genome shotgun (WGS) entry which is preliminary data.</text>
</comment>
<dbReference type="PRINTS" id="PR00411">
    <property type="entry name" value="PNDRDTASEI"/>
</dbReference>
<evidence type="ECO:0000313" key="7">
    <source>
        <dbReference type="Proteomes" id="UP001218579"/>
    </source>
</evidence>
<evidence type="ECO:0000256" key="3">
    <source>
        <dbReference type="ARBA" id="ARBA00022827"/>
    </source>
</evidence>
<dbReference type="InterPro" id="IPR004792">
    <property type="entry name" value="BaiN-like"/>
</dbReference>
<dbReference type="Proteomes" id="UP001218579">
    <property type="component" value="Unassembled WGS sequence"/>
</dbReference>
<gene>
    <name evidence="6" type="ORF">PQU98_01060</name>
</gene>
<dbReference type="Gene3D" id="3.50.50.60">
    <property type="entry name" value="FAD/NAD(P)-binding domain"/>
    <property type="match status" value="1"/>
</dbReference>
<accession>A0ABT5HF61</accession>
<dbReference type="SUPFAM" id="SSF51905">
    <property type="entry name" value="FAD/NAD(P)-binding domain"/>
    <property type="match status" value="1"/>
</dbReference>
<dbReference type="InterPro" id="IPR036188">
    <property type="entry name" value="FAD/NAD-bd_sf"/>
</dbReference>
<feature type="domain" description="RsdA/BaiN/AoA(So)-like insert" evidence="5">
    <location>
        <begin position="191"/>
        <end position="342"/>
    </location>
</feature>
<reference evidence="6 7" key="1">
    <citation type="submission" date="2023-01" db="EMBL/GenBank/DDBJ databases">
        <title>Novel species of the genus Asticcacaulis isolated from rivers.</title>
        <authorList>
            <person name="Lu H."/>
        </authorList>
    </citation>
    <scope>NUCLEOTIDE SEQUENCE [LARGE SCALE GENOMIC DNA]</scope>
    <source>
        <strain evidence="6 7">LKC15W</strain>
    </source>
</reference>
<evidence type="ECO:0000259" key="4">
    <source>
        <dbReference type="Pfam" id="PF03486"/>
    </source>
</evidence>
<evidence type="ECO:0000256" key="1">
    <source>
        <dbReference type="ARBA" id="ARBA00001974"/>
    </source>
</evidence>
<dbReference type="InterPro" id="IPR057661">
    <property type="entry name" value="RsdA/BaiN/AoA(So)_Rossmann"/>
</dbReference>
<protein>
    <submittedName>
        <fullName evidence="6">NAD(P)/FAD-dependent oxidoreductase</fullName>
    </submittedName>
</protein>
<organism evidence="6 7">
    <name type="scientific">Asticcacaulis machinosus</name>
    <dbReference type="NCBI Taxonomy" id="2984211"/>
    <lineage>
        <taxon>Bacteria</taxon>
        <taxon>Pseudomonadati</taxon>
        <taxon>Pseudomonadota</taxon>
        <taxon>Alphaproteobacteria</taxon>
        <taxon>Caulobacterales</taxon>
        <taxon>Caulobacteraceae</taxon>
        <taxon>Asticcacaulis</taxon>
    </lineage>
</organism>
<evidence type="ECO:0000259" key="5">
    <source>
        <dbReference type="Pfam" id="PF22780"/>
    </source>
</evidence>
<sequence length="397" mass="43807">MSSSPKYYDAAIIGAGAAGLMCAIEAAKRGKRVVVLEHADAPAEKIRISGGGRCNFTHLRAHSHNYLSQNPRFCISALKRYTPRDFVSLVERHKIPYHQKTEGQLFCDESAMDIIDMLLNELRDNGGELWLQTPVTAITKNDAGFEITTPSETVRAHKIVIATGGLSIPKLGSPFAYETAKQFGHVITPMRAGLVPLTLHPDKIQALDMAGVSMQARVKVGKTKFEDGFLFTHRGLSGPAILQISNYWQMGQTLEVDLRPDMDLMEWFRAKRKTRQSLHTALFEILPRRLAEKIMAAQGLSPETVETKIADMSDVKIKGILSHIQPWSLIPDGTEGYRTAEVTLGGIDTKDISSQTFESQLCAGLYFIGEALDVTGWLGGYNFQWAWSSGWAAGQAI</sequence>
<keyword evidence="7" id="KW-1185">Reference proteome</keyword>
<feature type="domain" description="RsdA/BaiN/AoA(So)-like Rossmann fold-like" evidence="4">
    <location>
        <begin position="9"/>
        <end position="395"/>
    </location>
</feature>
<dbReference type="NCBIfam" id="TIGR00275">
    <property type="entry name" value="aminoacetone oxidase family FAD-binding enzyme"/>
    <property type="match status" value="1"/>
</dbReference>
<dbReference type="Pfam" id="PF22780">
    <property type="entry name" value="HI0933_like_1st"/>
    <property type="match status" value="1"/>
</dbReference>
<dbReference type="InterPro" id="IPR055178">
    <property type="entry name" value="RsdA/BaiN/AoA(So)-like_dom"/>
</dbReference>
<dbReference type="Pfam" id="PF03486">
    <property type="entry name" value="HI0933_like"/>
    <property type="match status" value="1"/>
</dbReference>
<comment type="cofactor">
    <cofactor evidence="1">
        <name>FAD</name>
        <dbReference type="ChEBI" id="CHEBI:57692"/>
    </cofactor>
</comment>
<proteinExistence type="predicted"/>
<dbReference type="RefSeq" id="WP_272743033.1">
    <property type="nucleotide sequence ID" value="NZ_JAQQKV010000001.1"/>
</dbReference>
<dbReference type="PANTHER" id="PTHR42887">
    <property type="entry name" value="OS12G0638800 PROTEIN"/>
    <property type="match status" value="1"/>
</dbReference>
<keyword evidence="2" id="KW-0285">Flavoprotein</keyword>
<evidence type="ECO:0000256" key="2">
    <source>
        <dbReference type="ARBA" id="ARBA00022630"/>
    </source>
</evidence>
<dbReference type="EMBL" id="JAQQKV010000001">
    <property type="protein sequence ID" value="MDC7674711.1"/>
    <property type="molecule type" value="Genomic_DNA"/>
</dbReference>
<dbReference type="InterPro" id="IPR023166">
    <property type="entry name" value="BaiN-like_dom_sf"/>
</dbReference>
<dbReference type="PRINTS" id="PR00368">
    <property type="entry name" value="FADPNR"/>
</dbReference>
<keyword evidence="3" id="KW-0274">FAD</keyword>